<proteinExistence type="predicted"/>
<dbReference type="Proteomes" id="UP001500266">
    <property type="component" value="Unassembled WGS sequence"/>
</dbReference>
<evidence type="ECO:0000313" key="3">
    <source>
        <dbReference type="Proteomes" id="UP001500266"/>
    </source>
</evidence>
<name>A0ABP7ZH63_9ACTN</name>
<keyword evidence="3" id="KW-1185">Reference proteome</keyword>
<organism evidence="2 3">
    <name type="scientific">Actinomadura keratinilytica</name>
    <dbReference type="NCBI Taxonomy" id="547461"/>
    <lineage>
        <taxon>Bacteria</taxon>
        <taxon>Bacillati</taxon>
        <taxon>Actinomycetota</taxon>
        <taxon>Actinomycetes</taxon>
        <taxon>Streptosporangiales</taxon>
        <taxon>Thermomonosporaceae</taxon>
        <taxon>Actinomadura</taxon>
    </lineage>
</organism>
<gene>
    <name evidence="2" type="ORF">GCM10022416_59280</name>
</gene>
<accession>A0ABP7ZH63</accession>
<feature type="compositionally biased region" description="Pro residues" evidence="1">
    <location>
        <begin position="56"/>
        <end position="67"/>
    </location>
</feature>
<reference evidence="3" key="1">
    <citation type="journal article" date="2019" name="Int. J. Syst. Evol. Microbiol.">
        <title>The Global Catalogue of Microorganisms (GCM) 10K type strain sequencing project: providing services to taxonomists for standard genome sequencing and annotation.</title>
        <authorList>
            <consortium name="The Broad Institute Genomics Platform"/>
            <consortium name="The Broad Institute Genome Sequencing Center for Infectious Disease"/>
            <person name="Wu L."/>
            <person name="Ma J."/>
        </authorList>
    </citation>
    <scope>NUCLEOTIDE SEQUENCE [LARGE SCALE GENOMIC DNA]</scope>
    <source>
        <strain evidence="3">JCM 17316</strain>
    </source>
</reference>
<evidence type="ECO:0000313" key="2">
    <source>
        <dbReference type="EMBL" id="GAA4157656.1"/>
    </source>
</evidence>
<evidence type="ECO:0008006" key="4">
    <source>
        <dbReference type="Google" id="ProtNLM"/>
    </source>
</evidence>
<comment type="caution">
    <text evidence="2">The sequence shown here is derived from an EMBL/GenBank/DDBJ whole genome shotgun (WGS) entry which is preliminary data.</text>
</comment>
<dbReference type="EMBL" id="BAABDO010000159">
    <property type="protein sequence ID" value="GAA4157656.1"/>
    <property type="molecule type" value="Genomic_DNA"/>
</dbReference>
<feature type="compositionally biased region" description="Low complexity" evidence="1">
    <location>
        <begin position="39"/>
        <end position="55"/>
    </location>
</feature>
<feature type="region of interest" description="Disordered" evidence="1">
    <location>
        <begin position="1"/>
        <end position="76"/>
    </location>
</feature>
<protein>
    <recommendedName>
        <fullName evidence="4">Transposase</fullName>
    </recommendedName>
</protein>
<evidence type="ECO:0000256" key="1">
    <source>
        <dbReference type="SAM" id="MobiDB-lite"/>
    </source>
</evidence>
<sequence length="160" mass="17535">MASANARIRGDRSPAPHNPSRGTSPLRRRPMDDRRARPFRGARGSAASGRPAPASEVPPPRPAPPPHRLASGARTSFVPGQLLRVIATCPNFGPRSRHRRPLRRVEQGTVGQYLYTATRRNIGEVAVLRLVKQHRIVMVRTDVLAPYEPALAPAIRDAAQ</sequence>